<dbReference type="Proteomes" id="UP000616114">
    <property type="component" value="Unassembled WGS sequence"/>
</dbReference>
<reference evidence="2" key="1">
    <citation type="journal article" date="2014" name="Int. J. Syst. Evol. Microbiol.">
        <title>Complete genome sequence of Corynebacterium casei LMG S-19264T (=DSM 44701T), isolated from a smear-ripened cheese.</title>
        <authorList>
            <consortium name="US DOE Joint Genome Institute (JGI-PGF)"/>
            <person name="Walter F."/>
            <person name="Albersmeier A."/>
            <person name="Kalinowski J."/>
            <person name="Ruckert C."/>
        </authorList>
    </citation>
    <scope>NUCLEOTIDE SEQUENCE</scope>
    <source>
        <strain evidence="2">CGMCC 1.12785</strain>
    </source>
</reference>
<comment type="caution">
    <text evidence="2">The sequence shown here is derived from an EMBL/GenBank/DDBJ whole genome shotgun (WGS) entry which is preliminary data.</text>
</comment>
<keyword evidence="3" id="KW-1185">Reference proteome</keyword>
<protein>
    <submittedName>
        <fullName evidence="2">Uncharacterized protein</fullName>
    </submittedName>
</protein>
<reference evidence="2" key="2">
    <citation type="submission" date="2020-09" db="EMBL/GenBank/DDBJ databases">
        <authorList>
            <person name="Sun Q."/>
            <person name="Zhou Y."/>
        </authorList>
    </citation>
    <scope>NUCLEOTIDE SEQUENCE</scope>
    <source>
        <strain evidence="2">CGMCC 1.12785</strain>
    </source>
</reference>
<feature type="transmembrane region" description="Helical" evidence="1">
    <location>
        <begin position="6"/>
        <end position="26"/>
    </location>
</feature>
<feature type="transmembrane region" description="Helical" evidence="1">
    <location>
        <begin position="38"/>
        <end position="63"/>
    </location>
</feature>
<organism evidence="2 3">
    <name type="scientific">Sediminivirga luteola</name>
    <dbReference type="NCBI Taxonomy" id="1774748"/>
    <lineage>
        <taxon>Bacteria</taxon>
        <taxon>Bacillati</taxon>
        <taxon>Actinomycetota</taxon>
        <taxon>Actinomycetes</taxon>
        <taxon>Micrococcales</taxon>
        <taxon>Brevibacteriaceae</taxon>
        <taxon>Sediminivirga</taxon>
    </lineage>
</organism>
<sequence>MDLSLVRDLFFISLVCHSAALVWAGWAQGNPPSPRWLLVLRVFSWLAALGTAASLCFTVVHWGSGPAGRGLARDWTPVFIIALLTLYIGVTGAVVARRLLIRWSGFATPWVLLWFSVAIGALVWPTGQEFLLIAGAALAAAAVAAAVMQFRAERRDRASGPSRRAVRARAAASAFWCGLLAAPVLLVTGGAVFALTLAQLYG</sequence>
<feature type="transmembrane region" description="Helical" evidence="1">
    <location>
        <begin position="171"/>
        <end position="201"/>
    </location>
</feature>
<dbReference type="EMBL" id="BMFY01000003">
    <property type="protein sequence ID" value="GGA07148.1"/>
    <property type="molecule type" value="Genomic_DNA"/>
</dbReference>
<dbReference type="AlphaFoldDB" id="A0A8J2TW51"/>
<keyword evidence="1" id="KW-1133">Transmembrane helix</keyword>
<feature type="transmembrane region" description="Helical" evidence="1">
    <location>
        <begin position="75"/>
        <end position="96"/>
    </location>
</feature>
<proteinExistence type="predicted"/>
<feature type="transmembrane region" description="Helical" evidence="1">
    <location>
        <begin position="103"/>
        <end position="124"/>
    </location>
</feature>
<name>A0A8J2TW51_9MICO</name>
<keyword evidence="1" id="KW-0472">Membrane</keyword>
<keyword evidence="1" id="KW-0812">Transmembrane</keyword>
<evidence type="ECO:0000313" key="2">
    <source>
        <dbReference type="EMBL" id="GGA07148.1"/>
    </source>
</evidence>
<accession>A0A8J2TW51</accession>
<gene>
    <name evidence="2" type="ORF">GCM10011333_07250</name>
</gene>
<evidence type="ECO:0000256" key="1">
    <source>
        <dbReference type="SAM" id="Phobius"/>
    </source>
</evidence>
<feature type="transmembrane region" description="Helical" evidence="1">
    <location>
        <begin position="130"/>
        <end position="150"/>
    </location>
</feature>
<dbReference type="RefSeq" id="WP_188549575.1">
    <property type="nucleotide sequence ID" value="NZ_BMFY01000003.1"/>
</dbReference>
<evidence type="ECO:0000313" key="3">
    <source>
        <dbReference type="Proteomes" id="UP000616114"/>
    </source>
</evidence>